<evidence type="ECO:0000256" key="6">
    <source>
        <dbReference type="RuleBase" id="RU003844"/>
    </source>
</evidence>
<dbReference type="PROSITE" id="PS50003">
    <property type="entry name" value="PH_DOMAIN"/>
    <property type="match status" value="1"/>
</dbReference>
<dbReference type="GO" id="GO:0120009">
    <property type="term" value="P:intermembrane lipid transfer"/>
    <property type="evidence" value="ECO:0007669"/>
    <property type="project" value="UniProtKB-ARBA"/>
</dbReference>
<keyword evidence="4" id="KW-0445">Lipid transport</keyword>
<comment type="caution">
    <text evidence="10">The sequence shown here is derived from an EMBL/GenBank/DDBJ whole genome shotgun (WGS) entry which is preliminary data.</text>
</comment>
<dbReference type="Pfam" id="PF00169">
    <property type="entry name" value="PH"/>
    <property type="match status" value="1"/>
</dbReference>
<reference evidence="10" key="1">
    <citation type="submission" date="2021-09" db="EMBL/GenBank/DDBJ databases">
        <authorList>
            <consortium name="AG Swart"/>
            <person name="Singh M."/>
            <person name="Singh A."/>
            <person name="Seah K."/>
            <person name="Emmerich C."/>
        </authorList>
    </citation>
    <scope>NUCLEOTIDE SEQUENCE</scope>
    <source>
        <strain evidence="10">ATCC30299</strain>
    </source>
</reference>
<evidence type="ECO:0000256" key="8">
    <source>
        <dbReference type="SAM" id="MobiDB-lite"/>
    </source>
</evidence>
<evidence type="ECO:0000259" key="9">
    <source>
        <dbReference type="PROSITE" id="PS50003"/>
    </source>
</evidence>
<dbReference type="AlphaFoldDB" id="A0AAU9IUE3"/>
<dbReference type="Gene3D" id="3.30.70.3490">
    <property type="match status" value="1"/>
</dbReference>
<dbReference type="GO" id="GO:0005829">
    <property type="term" value="C:cytosol"/>
    <property type="evidence" value="ECO:0007669"/>
    <property type="project" value="TreeGrafter"/>
</dbReference>
<evidence type="ECO:0000256" key="1">
    <source>
        <dbReference type="ARBA" id="ARBA00008842"/>
    </source>
</evidence>
<feature type="coiled-coil region" evidence="7">
    <location>
        <begin position="549"/>
        <end position="576"/>
    </location>
</feature>
<protein>
    <recommendedName>
        <fullName evidence="9">PH domain-containing protein</fullName>
    </recommendedName>
</protein>
<dbReference type="Gene3D" id="2.30.29.30">
    <property type="entry name" value="Pleckstrin-homology domain (PH domain)/Phosphotyrosine-binding domain (PTB)"/>
    <property type="match status" value="1"/>
</dbReference>
<comment type="similarity">
    <text evidence="1 6">Belongs to the OSBP family.</text>
</comment>
<dbReference type="InterPro" id="IPR001849">
    <property type="entry name" value="PH_domain"/>
</dbReference>
<organism evidence="10 11">
    <name type="scientific">Blepharisma stoltei</name>
    <dbReference type="NCBI Taxonomy" id="1481888"/>
    <lineage>
        <taxon>Eukaryota</taxon>
        <taxon>Sar</taxon>
        <taxon>Alveolata</taxon>
        <taxon>Ciliophora</taxon>
        <taxon>Postciliodesmatophora</taxon>
        <taxon>Heterotrichea</taxon>
        <taxon>Heterotrichida</taxon>
        <taxon>Blepharismidae</taxon>
        <taxon>Blepharisma</taxon>
    </lineage>
</organism>
<evidence type="ECO:0000313" key="11">
    <source>
        <dbReference type="Proteomes" id="UP001162131"/>
    </source>
</evidence>
<feature type="domain" description="PH" evidence="9">
    <location>
        <begin position="1"/>
        <end position="88"/>
    </location>
</feature>
<accession>A0AAU9IUE3</accession>
<dbReference type="SUPFAM" id="SSF50729">
    <property type="entry name" value="PH domain-like"/>
    <property type="match status" value="1"/>
</dbReference>
<keyword evidence="5" id="KW-0446">Lipid-binding</keyword>
<dbReference type="FunFam" id="2.40.160.120:FF:000001">
    <property type="entry name" value="Oxysterol-binding protein"/>
    <property type="match status" value="1"/>
</dbReference>
<dbReference type="Pfam" id="PF01237">
    <property type="entry name" value="Oxysterol_BP"/>
    <property type="match status" value="1"/>
</dbReference>
<dbReference type="SUPFAM" id="SSF144000">
    <property type="entry name" value="Oxysterol-binding protein-like"/>
    <property type="match status" value="1"/>
</dbReference>
<keyword evidence="7" id="KW-0175">Coiled coil</keyword>
<keyword evidence="3" id="KW-0597">Phosphoprotein</keyword>
<dbReference type="GO" id="GO:0032934">
    <property type="term" value="F:sterol binding"/>
    <property type="evidence" value="ECO:0007669"/>
    <property type="project" value="TreeGrafter"/>
</dbReference>
<dbReference type="PANTHER" id="PTHR10972:SF205">
    <property type="entry name" value="OXYSTEROL-BINDING PROTEIN 1"/>
    <property type="match status" value="1"/>
</dbReference>
<evidence type="ECO:0000256" key="7">
    <source>
        <dbReference type="SAM" id="Coils"/>
    </source>
</evidence>
<evidence type="ECO:0000256" key="2">
    <source>
        <dbReference type="ARBA" id="ARBA00022448"/>
    </source>
</evidence>
<dbReference type="SMART" id="SM00233">
    <property type="entry name" value="PH"/>
    <property type="match status" value="1"/>
</dbReference>
<proteinExistence type="inferred from homology"/>
<keyword evidence="2" id="KW-0813">Transport</keyword>
<keyword evidence="11" id="KW-1185">Reference proteome</keyword>
<dbReference type="GO" id="GO:0016020">
    <property type="term" value="C:membrane"/>
    <property type="evidence" value="ECO:0007669"/>
    <property type="project" value="TreeGrafter"/>
</dbReference>
<feature type="region of interest" description="Disordered" evidence="8">
    <location>
        <begin position="179"/>
        <end position="198"/>
    </location>
</feature>
<dbReference type="InterPro" id="IPR011993">
    <property type="entry name" value="PH-like_dom_sf"/>
</dbReference>
<evidence type="ECO:0000256" key="5">
    <source>
        <dbReference type="ARBA" id="ARBA00023121"/>
    </source>
</evidence>
<dbReference type="PROSITE" id="PS01013">
    <property type="entry name" value="OSBP"/>
    <property type="match status" value="1"/>
</dbReference>
<gene>
    <name evidence="10" type="ORF">BSTOLATCC_MIC16851</name>
</gene>
<dbReference type="Proteomes" id="UP001162131">
    <property type="component" value="Unassembled WGS sequence"/>
</dbReference>
<dbReference type="Gene3D" id="2.40.160.120">
    <property type="match status" value="1"/>
</dbReference>
<name>A0AAU9IUE3_9CILI</name>
<evidence type="ECO:0000256" key="4">
    <source>
        <dbReference type="ARBA" id="ARBA00023055"/>
    </source>
</evidence>
<dbReference type="InterPro" id="IPR037239">
    <property type="entry name" value="OSBP_sf"/>
</dbReference>
<dbReference type="InterPro" id="IPR018494">
    <property type="entry name" value="Oxysterol-bd_CS"/>
</dbReference>
<dbReference type="PANTHER" id="PTHR10972">
    <property type="entry name" value="OXYSTEROL-BINDING PROTEIN-RELATED"/>
    <property type="match status" value="1"/>
</dbReference>
<dbReference type="InterPro" id="IPR000648">
    <property type="entry name" value="Oxysterol-bd"/>
</dbReference>
<dbReference type="EMBL" id="CAJZBQ010000016">
    <property type="protein sequence ID" value="CAG9316749.1"/>
    <property type="molecule type" value="Genomic_DNA"/>
</dbReference>
<evidence type="ECO:0000256" key="3">
    <source>
        <dbReference type="ARBA" id="ARBA00022553"/>
    </source>
</evidence>
<sequence length="611" mass="69878">MEGFLKKWTNYVYGWRKRYFVLQNGVLKYCKKKGGTLKGTIVLNNSQIQSHTNPKRFIITTGVSSIHFKAENPIQANKWITALRNQQNASKSLSLGCLTPRSSEIPAPSGGSTIAMKVGELWGIHAQMQEAVDMIPKHEIRRIPGLDTVIILTQAVKRISAEILEALDVEEIRRSTISNTQKSPGLAPENHDTYSGFDNNLDDSEKIEEEYEKEIEFHDARSHASNLSINSEGEETLVIAPHRKCLPVLRNPNQKFNIWKVIKDSIGKEMSKITVPVYFNEPLSFLQRFCQDLTYSDTVDRASEEPDPLLRLALVACFAASGYAGTESRTMKPFNPLLGETFELEKNGLRVISEQVSHHPPASAIHCEHPAFTFWGNTEVKTSFKGTYLQVNPTGTFHLILRPYNDHFIWHKIKTNVHNIIMGKIYVENHGDLEMSNYSTGDRATLTFKKKGWFEKSTHEVTGFAYDTNGNAVYSIEGTWSKGLTIKHIETDRTIVGFEVYPNPPDFEQSYFFTDFALQLNLPPEYVPGLPPTDARLRPDQRALENGDLKLAAEEKVRVEEKQREARRKREEAGIEYKPSWFYYENNEWIYNGEYWNRRKAQQFEGLPDIF</sequence>
<evidence type="ECO:0000313" key="10">
    <source>
        <dbReference type="EMBL" id="CAG9316749.1"/>
    </source>
</evidence>